<dbReference type="GO" id="GO:0015031">
    <property type="term" value="P:protein transport"/>
    <property type="evidence" value="ECO:0007669"/>
    <property type="project" value="InterPro"/>
</dbReference>
<name>A0A394D3I3_LUPAN</name>
<keyword evidence="4" id="KW-1185">Reference proteome</keyword>
<evidence type="ECO:0000313" key="3">
    <source>
        <dbReference type="EMBL" id="OIW18088.1"/>
    </source>
</evidence>
<dbReference type="Pfam" id="PF03398">
    <property type="entry name" value="Ist1"/>
    <property type="match status" value="1"/>
</dbReference>
<accession>A0A394D3I3</accession>
<dbReference type="InterPro" id="IPR005061">
    <property type="entry name" value="Ist1"/>
</dbReference>
<feature type="compositionally biased region" description="Basic residues" evidence="2">
    <location>
        <begin position="586"/>
        <end position="599"/>
    </location>
</feature>
<sequence length="760" mass="86051">MLDGFLGRSFATKCKSLMKLTKTRIEVIRRKRRATEKFLKKDIADLLHNGLDINAYGRAEGLMVELTLSSCYDFVEQLCEFVLKRLSVMQKLSGCPDECREAVASLMFAAARFSDLPELRDLRQIFQERYENSLECYVNQKFAANLSLKSSTLEKKVCLMQDIASEFSIKWDSKDFELRMSKSSLSAQGHNTCMPNHLTAYNKPSHGKDATPKGVKHDVLFDKSPDHPNDGYRFQNGKEADVLNQDDHDDLQSRSKLPGNGIKPINGSTLQKGVEHNFLFDKSPDHPNGGYRFQNGKEAVVLNRDEHDLRSRSKLPENGVKPLVGCEVTRKRDNHDNSLTGRQEISAKKSEYWKEGSMLKPPIGYSSQVKTAEQFEGGHDNPLIGSQTVTTKSDRGYRKEGSMQKPIGRLSKEKIVEQFDGGSRLHDTLRTTSHLRESPDTASRKSPSHAGMHFKSDVNKPFSVDHVSLPDAHSSVRKVQTDKTPMLKPCYSNTIPPPYVKPKSKQQNSTNGANVSSHIDSGAISTYYSAHDKPDSASKSERIEIGLDSSDQDWQARRHERPSKLSHEKELYVGEDAKEVPVLKPKSLRRKHSKSRSRHKDATNEETQVVRKSRSRSRRRDESRRGLQILFNDEQHQNAEEEKIIDKLLIHYSKKPSALVPEKSRRKSKSRHATQQMDNSARESLQNGNEDGSDETPEMVTFSSRSVSLPREQIAEMEVKKVYTRAASFHPDGSNEARHVHPKLPDYDDLAARFAALRGR</sequence>
<gene>
    <name evidence="3" type="ORF">TanjilG_00328</name>
</gene>
<dbReference type="FunFam" id="1.20.1260.60:FF:000002">
    <property type="entry name" value="Vacuolar protein sorting-associated protein IST1"/>
    <property type="match status" value="1"/>
</dbReference>
<comment type="caution">
    <text evidence="3">The sequence shown here is derived from an EMBL/GenBank/DDBJ whole genome shotgun (WGS) entry which is preliminary data.</text>
</comment>
<dbReference type="AlphaFoldDB" id="A0A394D3I3"/>
<dbReference type="KEGG" id="lang:109337059"/>
<organism evidence="3 4">
    <name type="scientific">Lupinus angustifolius</name>
    <name type="common">Narrow-leaved blue lupine</name>
    <dbReference type="NCBI Taxonomy" id="3871"/>
    <lineage>
        <taxon>Eukaryota</taxon>
        <taxon>Viridiplantae</taxon>
        <taxon>Streptophyta</taxon>
        <taxon>Embryophyta</taxon>
        <taxon>Tracheophyta</taxon>
        <taxon>Spermatophyta</taxon>
        <taxon>Magnoliopsida</taxon>
        <taxon>eudicotyledons</taxon>
        <taxon>Gunneridae</taxon>
        <taxon>Pentapetalae</taxon>
        <taxon>rosids</taxon>
        <taxon>fabids</taxon>
        <taxon>Fabales</taxon>
        <taxon>Fabaceae</taxon>
        <taxon>Papilionoideae</taxon>
        <taxon>50 kb inversion clade</taxon>
        <taxon>genistoids sensu lato</taxon>
        <taxon>core genistoids</taxon>
        <taxon>Genisteae</taxon>
        <taxon>Lupinus</taxon>
    </lineage>
</organism>
<dbReference type="PANTHER" id="PTHR12161:SF14">
    <property type="entry name" value="REGULATOR OF VPS4 ACTIVITY IN THE MVB PATHWAY PROTEIN"/>
    <property type="match status" value="1"/>
</dbReference>
<evidence type="ECO:0008006" key="5">
    <source>
        <dbReference type="Google" id="ProtNLM"/>
    </source>
</evidence>
<evidence type="ECO:0000256" key="2">
    <source>
        <dbReference type="SAM" id="MobiDB-lite"/>
    </source>
</evidence>
<feature type="compositionally biased region" description="Basic and acidic residues" evidence="2">
    <location>
        <begin position="392"/>
        <end position="402"/>
    </location>
</feature>
<feature type="region of interest" description="Disordered" evidence="2">
    <location>
        <begin position="473"/>
        <end position="517"/>
    </location>
</feature>
<evidence type="ECO:0000256" key="1">
    <source>
        <dbReference type="ARBA" id="ARBA00005536"/>
    </source>
</evidence>
<feature type="compositionally biased region" description="Basic and acidic residues" evidence="2">
    <location>
        <begin position="554"/>
        <end position="581"/>
    </location>
</feature>
<dbReference type="PANTHER" id="PTHR12161">
    <property type="entry name" value="IST1 FAMILY MEMBER"/>
    <property type="match status" value="1"/>
</dbReference>
<dbReference type="InterPro" id="IPR042277">
    <property type="entry name" value="IST1-like"/>
</dbReference>
<feature type="compositionally biased region" description="Polar residues" evidence="2">
    <location>
        <begin position="505"/>
        <end position="517"/>
    </location>
</feature>
<comment type="similarity">
    <text evidence="1">Belongs to the IST1 family.</text>
</comment>
<feature type="compositionally biased region" description="Basic and acidic residues" evidence="2">
    <location>
        <begin position="419"/>
        <end position="443"/>
    </location>
</feature>
<evidence type="ECO:0000313" key="4">
    <source>
        <dbReference type="Proteomes" id="UP000188354"/>
    </source>
</evidence>
<feature type="compositionally biased region" description="Polar residues" evidence="2">
    <location>
        <begin position="673"/>
        <end position="690"/>
    </location>
</feature>
<reference evidence="3 4" key="1">
    <citation type="journal article" date="2017" name="Plant Biotechnol. J.">
        <title>A comprehensive draft genome sequence for lupin (Lupinus angustifolius), an emerging health food: insights into plant-microbe interactions and legume evolution.</title>
        <authorList>
            <person name="Hane J.K."/>
            <person name="Ming Y."/>
            <person name="Kamphuis L.G."/>
            <person name="Nelson M.N."/>
            <person name="Garg G."/>
            <person name="Atkins C.A."/>
            <person name="Bayer P.E."/>
            <person name="Bravo A."/>
            <person name="Bringans S."/>
            <person name="Cannon S."/>
            <person name="Edwards D."/>
            <person name="Foley R."/>
            <person name="Gao L.L."/>
            <person name="Harrison M.J."/>
            <person name="Huang W."/>
            <person name="Hurgobin B."/>
            <person name="Li S."/>
            <person name="Liu C.W."/>
            <person name="McGrath A."/>
            <person name="Morahan G."/>
            <person name="Murray J."/>
            <person name="Weller J."/>
            <person name="Jian J."/>
            <person name="Singh K.B."/>
        </authorList>
    </citation>
    <scope>NUCLEOTIDE SEQUENCE [LARGE SCALE GENOMIC DNA]</scope>
    <source>
        <strain evidence="4">cv. Tanjil</strain>
        <tissue evidence="3">Whole plant</tissue>
    </source>
</reference>
<feature type="region of interest" description="Disordered" evidence="2">
    <location>
        <begin position="419"/>
        <end position="457"/>
    </location>
</feature>
<feature type="region of interest" description="Disordered" evidence="2">
    <location>
        <begin position="376"/>
        <end position="405"/>
    </location>
</feature>
<proteinExistence type="inferred from homology"/>
<feature type="region of interest" description="Disordered" evidence="2">
    <location>
        <begin position="221"/>
        <end position="240"/>
    </location>
</feature>
<dbReference type="OrthoDB" id="29853at2759"/>
<dbReference type="Gramene" id="OIW18088">
    <property type="protein sequence ID" value="OIW18088"/>
    <property type="gene ID" value="TanjilG_00328"/>
</dbReference>
<feature type="region of interest" description="Disordered" evidence="2">
    <location>
        <begin position="656"/>
        <end position="710"/>
    </location>
</feature>
<feature type="region of interest" description="Disordered" evidence="2">
    <location>
        <begin position="546"/>
        <end position="623"/>
    </location>
</feature>
<protein>
    <recommendedName>
        <fullName evidence="5">IST1-like protein</fullName>
    </recommendedName>
</protein>
<dbReference type="Proteomes" id="UP000188354">
    <property type="component" value="Unassembled WGS sequence"/>
</dbReference>
<dbReference type="STRING" id="3871.A0A394D3I3"/>
<dbReference type="EMBL" id="MLAU01001252">
    <property type="protein sequence ID" value="OIW18088.1"/>
    <property type="molecule type" value="Genomic_DNA"/>
</dbReference>
<dbReference type="Gene3D" id="1.20.1260.60">
    <property type="entry name" value="Vacuolar protein sorting-associated protein Ist1"/>
    <property type="match status" value="1"/>
</dbReference>